<feature type="transmembrane region" description="Helical" evidence="1">
    <location>
        <begin position="135"/>
        <end position="153"/>
    </location>
</feature>
<proteinExistence type="predicted"/>
<name>A0A376BTB9_9NEIS</name>
<accession>A0A376BTB9</accession>
<reference evidence="2 3" key="1">
    <citation type="submission" date="2018-06" db="EMBL/GenBank/DDBJ databases">
        <authorList>
            <consortium name="Pathogen Informatics"/>
            <person name="Doyle S."/>
        </authorList>
    </citation>
    <scope>NUCLEOTIDE SEQUENCE [LARGE SCALE GENOMIC DNA]</scope>
    <source>
        <strain evidence="2 3">NCTC10283</strain>
    </source>
</reference>
<gene>
    <name evidence="2" type="ORF">NCTC10283_01645</name>
</gene>
<keyword evidence="1" id="KW-1133">Transmembrane helix</keyword>
<protein>
    <submittedName>
        <fullName evidence="2">Uncharacterized protein</fullName>
    </submittedName>
</protein>
<keyword evidence="3" id="KW-1185">Reference proteome</keyword>
<dbReference type="Proteomes" id="UP000254209">
    <property type="component" value="Unassembled WGS sequence"/>
</dbReference>
<evidence type="ECO:0000313" key="2">
    <source>
        <dbReference type="EMBL" id="SSY80091.1"/>
    </source>
</evidence>
<dbReference type="AlphaFoldDB" id="A0A376BTB9"/>
<evidence type="ECO:0000313" key="3">
    <source>
        <dbReference type="Proteomes" id="UP000254209"/>
    </source>
</evidence>
<sequence length="272" mass="32092">MMNPIISSPYHRRLPETASWLFLLLYGVWAIFVLLISVLIALGFVWLLQEQEDYPNISGLILMFFVFAAMASYGGYALYRAWRLAKNGQNLPKIKQEIAIMPIPTRQLPQNSFSWQTFWARPQAQIWQEKIEHILNNKSLIIFTIFLFLLLIIYDLINIYQIFIFSLAMSALYRNMRNQAMRLHYHHLQDILILEQRDSEKIWQSKQFDLRNQVGVCTVWQPEKQVYCIQLIDKQFHAHHLISSFNPLENLTQKIAQATGLPILQETPLKQR</sequence>
<dbReference type="RefSeq" id="WP_034291796.1">
    <property type="nucleotide sequence ID" value="NZ_CP091519.2"/>
</dbReference>
<keyword evidence="1" id="KW-0472">Membrane</keyword>
<feature type="transmembrane region" description="Helical" evidence="1">
    <location>
        <begin position="21"/>
        <end position="48"/>
    </location>
</feature>
<evidence type="ECO:0000256" key="1">
    <source>
        <dbReference type="SAM" id="Phobius"/>
    </source>
</evidence>
<dbReference type="EMBL" id="UFSO01000003">
    <property type="protein sequence ID" value="SSY80091.1"/>
    <property type="molecule type" value="Genomic_DNA"/>
</dbReference>
<keyword evidence="1" id="KW-0812">Transmembrane</keyword>
<feature type="transmembrane region" description="Helical" evidence="1">
    <location>
        <begin position="60"/>
        <end position="79"/>
    </location>
</feature>
<organism evidence="2 3">
    <name type="scientific">Alysiella crassa</name>
    <dbReference type="NCBI Taxonomy" id="153491"/>
    <lineage>
        <taxon>Bacteria</taxon>
        <taxon>Pseudomonadati</taxon>
        <taxon>Pseudomonadota</taxon>
        <taxon>Betaproteobacteria</taxon>
        <taxon>Neisseriales</taxon>
        <taxon>Neisseriaceae</taxon>
        <taxon>Alysiella</taxon>
    </lineage>
</organism>
<dbReference type="OrthoDB" id="10007486at2"/>